<protein>
    <submittedName>
        <fullName evidence="7">L-idonate 5-dehydrogenase</fullName>
        <ecNumber evidence="7">1.1.1.264</ecNumber>
    </submittedName>
</protein>
<dbReference type="Gene3D" id="3.90.180.10">
    <property type="entry name" value="Medium-chain alcohol dehydrogenases, catalytic domain"/>
    <property type="match status" value="1"/>
</dbReference>
<dbReference type="InterPro" id="IPR036291">
    <property type="entry name" value="NAD(P)-bd_dom_sf"/>
</dbReference>
<proteinExistence type="inferred from homology"/>
<dbReference type="InterPro" id="IPR020843">
    <property type="entry name" value="ER"/>
</dbReference>
<evidence type="ECO:0000313" key="7">
    <source>
        <dbReference type="EMBL" id="MBP2235546.1"/>
    </source>
</evidence>
<keyword evidence="5 7" id="KW-0560">Oxidoreductase</keyword>
<comment type="similarity">
    <text evidence="2">Belongs to the zinc-containing alcohol dehydrogenase family.</text>
</comment>
<evidence type="ECO:0000259" key="6">
    <source>
        <dbReference type="SMART" id="SM00829"/>
    </source>
</evidence>
<dbReference type="PANTHER" id="PTHR43161">
    <property type="entry name" value="SORBITOL DEHYDROGENASE"/>
    <property type="match status" value="1"/>
</dbReference>
<dbReference type="GO" id="GO:0050572">
    <property type="term" value="F:L-idonate 5-dehydrogenase [NAD(P)+] activity"/>
    <property type="evidence" value="ECO:0007669"/>
    <property type="project" value="UniProtKB-EC"/>
</dbReference>
<comment type="cofactor">
    <cofactor evidence="1">
        <name>Zn(2+)</name>
        <dbReference type="ChEBI" id="CHEBI:29105"/>
    </cofactor>
</comment>
<evidence type="ECO:0000256" key="5">
    <source>
        <dbReference type="ARBA" id="ARBA00023002"/>
    </source>
</evidence>
<dbReference type="RefSeq" id="WP_209601740.1">
    <property type="nucleotide sequence ID" value="NZ_JAGILA010000002.1"/>
</dbReference>
<dbReference type="EMBL" id="JAGILA010000002">
    <property type="protein sequence ID" value="MBP2235546.1"/>
    <property type="molecule type" value="Genomic_DNA"/>
</dbReference>
<dbReference type="PANTHER" id="PTHR43161:SF9">
    <property type="entry name" value="SORBITOL DEHYDROGENASE"/>
    <property type="match status" value="1"/>
</dbReference>
<dbReference type="SMART" id="SM00829">
    <property type="entry name" value="PKS_ER"/>
    <property type="match status" value="1"/>
</dbReference>
<organism evidence="7 8">
    <name type="scientific">Sinorhizobium kostiense</name>
    <dbReference type="NCBI Taxonomy" id="76747"/>
    <lineage>
        <taxon>Bacteria</taxon>
        <taxon>Pseudomonadati</taxon>
        <taxon>Pseudomonadota</taxon>
        <taxon>Alphaproteobacteria</taxon>
        <taxon>Hyphomicrobiales</taxon>
        <taxon>Rhizobiaceae</taxon>
        <taxon>Sinorhizobium/Ensifer group</taxon>
        <taxon>Sinorhizobium</taxon>
    </lineage>
</organism>
<keyword evidence="8" id="KW-1185">Reference proteome</keyword>
<keyword evidence="4" id="KW-0862">Zinc</keyword>
<dbReference type="SUPFAM" id="SSF50129">
    <property type="entry name" value="GroES-like"/>
    <property type="match status" value="1"/>
</dbReference>
<dbReference type="InterPro" id="IPR013149">
    <property type="entry name" value="ADH-like_C"/>
</dbReference>
<gene>
    <name evidence="7" type="ORF">J2Z31_002038</name>
</gene>
<comment type="caution">
    <text evidence="7">The sequence shown here is derived from an EMBL/GenBank/DDBJ whole genome shotgun (WGS) entry which is preliminary data.</text>
</comment>
<dbReference type="InterPro" id="IPR011032">
    <property type="entry name" value="GroES-like_sf"/>
</dbReference>
<dbReference type="EC" id="1.1.1.264" evidence="7"/>
<accession>A0ABS4QY18</accession>
<dbReference type="Pfam" id="PF00107">
    <property type="entry name" value="ADH_zinc_N"/>
    <property type="match status" value="1"/>
</dbReference>
<evidence type="ECO:0000256" key="4">
    <source>
        <dbReference type="ARBA" id="ARBA00022833"/>
    </source>
</evidence>
<feature type="domain" description="Enoyl reductase (ER)" evidence="6">
    <location>
        <begin position="7"/>
        <end position="342"/>
    </location>
</feature>
<dbReference type="Gene3D" id="3.40.50.720">
    <property type="entry name" value="NAD(P)-binding Rossmann-like Domain"/>
    <property type="match status" value="1"/>
</dbReference>
<dbReference type="Pfam" id="PF08240">
    <property type="entry name" value="ADH_N"/>
    <property type="match status" value="1"/>
</dbReference>
<evidence type="ECO:0000256" key="1">
    <source>
        <dbReference type="ARBA" id="ARBA00001947"/>
    </source>
</evidence>
<dbReference type="SUPFAM" id="SSF51735">
    <property type="entry name" value="NAD(P)-binding Rossmann-fold domains"/>
    <property type="match status" value="1"/>
</dbReference>
<name>A0ABS4QY18_9HYPH</name>
<evidence type="ECO:0000256" key="2">
    <source>
        <dbReference type="ARBA" id="ARBA00008072"/>
    </source>
</evidence>
<evidence type="ECO:0000256" key="3">
    <source>
        <dbReference type="ARBA" id="ARBA00022723"/>
    </source>
</evidence>
<keyword evidence="3" id="KW-0479">Metal-binding</keyword>
<dbReference type="InterPro" id="IPR013154">
    <property type="entry name" value="ADH-like_N"/>
</dbReference>
<sequence length="381" mass="39954">MRAVVAHAPHDLRLERLPEVADPGEGEVLVRVVAGGICGSDLHYYHHGGFGTVRLREPMILGHEVSAVITAVGKGVTRVGPGDLAAINPSMPCGKCEECRRGLRNECHDMVFSGSAMRFPHAQGMFRDSIIVPEKRVFPVGPGTDAGPAALAEPFAVCLHAVKRAGPLLGATVLVSGCGPIGCLTVAAARHAGASYIIACDVVQEPLAVAASLGADELVVVAPDASGLDRYKAGKGKIDVAFDCSGHPSAIATALDCLRPRGRLVAVGLGGPMQFALPSVVTKEIEVIGSFRFDEEFGQAVDLISRGKVDLSELISHSLPVDEAIAAFDLAGDRRSAMKVQLNFATQQRSALQRDRSGDDRIRVSAPKLIPRKFSGPAGAN</sequence>
<evidence type="ECO:0000313" key="8">
    <source>
        <dbReference type="Proteomes" id="UP000730739"/>
    </source>
</evidence>
<dbReference type="Proteomes" id="UP000730739">
    <property type="component" value="Unassembled WGS sequence"/>
</dbReference>
<reference evidence="7 8" key="1">
    <citation type="submission" date="2021-03" db="EMBL/GenBank/DDBJ databases">
        <title>Genomic Encyclopedia of Type Strains, Phase IV (KMG-IV): sequencing the most valuable type-strain genomes for metagenomic binning, comparative biology and taxonomic classification.</title>
        <authorList>
            <person name="Goeker M."/>
        </authorList>
    </citation>
    <scope>NUCLEOTIDE SEQUENCE [LARGE SCALE GENOMIC DNA]</scope>
    <source>
        <strain evidence="7 8">DSM 13372</strain>
    </source>
</reference>
<dbReference type="CDD" id="cd08232">
    <property type="entry name" value="idonate-5-DH"/>
    <property type="match status" value="1"/>
</dbReference>